<proteinExistence type="predicted"/>
<keyword evidence="3" id="KW-1185">Reference proteome</keyword>
<dbReference type="RefSeq" id="WP_091114403.1">
    <property type="nucleotide sequence ID" value="NZ_FOWQ01000008.1"/>
</dbReference>
<dbReference type="AlphaFoldDB" id="A0A1I5TAH2"/>
<evidence type="ECO:0000313" key="3">
    <source>
        <dbReference type="Proteomes" id="UP000198857"/>
    </source>
</evidence>
<feature type="region of interest" description="Disordered" evidence="1">
    <location>
        <begin position="32"/>
        <end position="65"/>
    </location>
</feature>
<gene>
    <name evidence="2" type="ORF">SAMN05660464_4323</name>
</gene>
<organism evidence="2 3">
    <name type="scientific">Geodermatophilus dictyosporus</name>
    <dbReference type="NCBI Taxonomy" id="1523247"/>
    <lineage>
        <taxon>Bacteria</taxon>
        <taxon>Bacillati</taxon>
        <taxon>Actinomycetota</taxon>
        <taxon>Actinomycetes</taxon>
        <taxon>Geodermatophilales</taxon>
        <taxon>Geodermatophilaceae</taxon>
        <taxon>Geodermatophilus</taxon>
    </lineage>
</organism>
<accession>A0A1I5TAH2</accession>
<dbReference type="OrthoDB" id="5196833at2"/>
<evidence type="ECO:0008006" key="4">
    <source>
        <dbReference type="Google" id="ProtNLM"/>
    </source>
</evidence>
<dbReference type="Proteomes" id="UP000198857">
    <property type="component" value="Unassembled WGS sequence"/>
</dbReference>
<dbReference type="EMBL" id="FOWQ01000008">
    <property type="protein sequence ID" value="SFP80044.1"/>
    <property type="molecule type" value="Genomic_DNA"/>
</dbReference>
<evidence type="ECO:0000256" key="1">
    <source>
        <dbReference type="SAM" id="MobiDB-lite"/>
    </source>
</evidence>
<evidence type="ECO:0000313" key="2">
    <source>
        <dbReference type="EMBL" id="SFP80044.1"/>
    </source>
</evidence>
<protein>
    <recommendedName>
        <fullName evidence="4">YD repeat-containing protein</fullName>
    </recommendedName>
</protein>
<reference evidence="3" key="1">
    <citation type="submission" date="2016-10" db="EMBL/GenBank/DDBJ databases">
        <authorList>
            <person name="Varghese N."/>
            <person name="Submissions S."/>
        </authorList>
    </citation>
    <scope>NUCLEOTIDE SEQUENCE [LARGE SCALE GENOMIC DNA]</scope>
    <source>
        <strain evidence="3">DSM 44208</strain>
    </source>
</reference>
<name>A0A1I5TAH2_9ACTN</name>
<sequence length="65" mass="6989">MTRYRLTTADGSVLREWDAADARTAEDEAVRTVEEHRASDPQGAAGYLLTDEGGGDVARWGPVAP</sequence>